<accession>A0A0C2JGX1</accession>
<evidence type="ECO:0000256" key="1">
    <source>
        <dbReference type="SAM" id="MobiDB-lite"/>
    </source>
</evidence>
<evidence type="ECO:0000313" key="2">
    <source>
        <dbReference type="EMBL" id="KII68533.1"/>
    </source>
</evidence>
<gene>
    <name evidence="2" type="ORF">RF11_12082</name>
</gene>
<proteinExistence type="predicted"/>
<feature type="region of interest" description="Disordered" evidence="1">
    <location>
        <begin position="112"/>
        <end position="132"/>
    </location>
</feature>
<keyword evidence="3" id="KW-1185">Reference proteome</keyword>
<name>A0A0C2JGX1_THEKT</name>
<organism evidence="2 3">
    <name type="scientific">Thelohanellus kitauei</name>
    <name type="common">Myxosporean</name>
    <dbReference type="NCBI Taxonomy" id="669202"/>
    <lineage>
        <taxon>Eukaryota</taxon>
        <taxon>Metazoa</taxon>
        <taxon>Cnidaria</taxon>
        <taxon>Myxozoa</taxon>
        <taxon>Myxosporea</taxon>
        <taxon>Bivalvulida</taxon>
        <taxon>Platysporina</taxon>
        <taxon>Myxobolidae</taxon>
        <taxon>Thelohanellus</taxon>
    </lineage>
</organism>
<sequence length="132" mass="15236">MLEICNLSCPTKPTGWCIPKKSDDSARRLCLPVNPTKYCSDETSSPERDNYEITLDRSYNYASILQKSFTLHLDELNNDENKVPPQYEHHLGLSRAICSPIQKEQCQIRNHNARVKGEFSPRRTNHQPTFSQ</sequence>
<protein>
    <submittedName>
        <fullName evidence="2">Uncharacterized protein</fullName>
    </submittedName>
</protein>
<evidence type="ECO:0000313" key="3">
    <source>
        <dbReference type="Proteomes" id="UP000031668"/>
    </source>
</evidence>
<reference evidence="2 3" key="1">
    <citation type="journal article" date="2014" name="Genome Biol. Evol.">
        <title>The genome of the myxosporean Thelohanellus kitauei shows adaptations to nutrient acquisition within its fish host.</title>
        <authorList>
            <person name="Yang Y."/>
            <person name="Xiong J."/>
            <person name="Zhou Z."/>
            <person name="Huo F."/>
            <person name="Miao W."/>
            <person name="Ran C."/>
            <person name="Liu Y."/>
            <person name="Zhang J."/>
            <person name="Feng J."/>
            <person name="Wang M."/>
            <person name="Wang M."/>
            <person name="Wang L."/>
            <person name="Yao B."/>
        </authorList>
    </citation>
    <scope>NUCLEOTIDE SEQUENCE [LARGE SCALE GENOMIC DNA]</scope>
    <source>
        <strain evidence="2">Wuqing</strain>
    </source>
</reference>
<dbReference type="Proteomes" id="UP000031668">
    <property type="component" value="Unassembled WGS sequence"/>
</dbReference>
<dbReference type="EMBL" id="JWZT01002827">
    <property type="protein sequence ID" value="KII68533.1"/>
    <property type="molecule type" value="Genomic_DNA"/>
</dbReference>
<dbReference type="AlphaFoldDB" id="A0A0C2JGX1"/>
<comment type="caution">
    <text evidence="2">The sequence shown here is derived from an EMBL/GenBank/DDBJ whole genome shotgun (WGS) entry which is preliminary data.</text>
</comment>